<evidence type="ECO:0000259" key="1">
    <source>
        <dbReference type="PROSITE" id="PS50995"/>
    </source>
</evidence>
<dbReference type="InterPro" id="IPR000835">
    <property type="entry name" value="HTH_MarR-typ"/>
</dbReference>
<reference evidence="2" key="1">
    <citation type="submission" date="2021-06" db="EMBL/GenBank/DDBJ databases">
        <title>Novel species in genus Arthrobacter.</title>
        <authorList>
            <person name="Zhang G."/>
        </authorList>
    </citation>
    <scope>NUCLEOTIDE SEQUENCE</scope>
    <source>
        <strain evidence="2">Zg-ZUI122</strain>
    </source>
</reference>
<sequence>MAVNQRSAEELITLIFRLQRQLRCVAQKGADPRSPGTALQGVMRIIGDHGEIRATELAEKLGIGTAGLSRHLSELVTMGYVCRRPHPDDGRAYLISLTPAGTQAVSDEMHRRAALLQDMLEHWTDEEALSASESLTKLTESLQTAIRAMKPGTIQPPIPAGEKTK</sequence>
<dbReference type="InterPro" id="IPR011991">
    <property type="entry name" value="ArsR-like_HTH"/>
</dbReference>
<dbReference type="Proteomes" id="UP000680588">
    <property type="component" value="Chromosome"/>
</dbReference>
<dbReference type="InterPro" id="IPR036390">
    <property type="entry name" value="WH_DNA-bd_sf"/>
</dbReference>
<evidence type="ECO:0000313" key="3">
    <source>
        <dbReference type="Proteomes" id="UP000680588"/>
    </source>
</evidence>
<dbReference type="RefSeq" id="WP_146068532.1">
    <property type="nucleotide sequence ID" value="NZ_CP076456.1"/>
</dbReference>
<dbReference type="KEGG" id="asun:KG104_02755"/>
<dbReference type="GO" id="GO:0003700">
    <property type="term" value="F:DNA-binding transcription factor activity"/>
    <property type="evidence" value="ECO:0007669"/>
    <property type="project" value="InterPro"/>
</dbReference>
<name>A0A975S6J6_9MICC</name>
<dbReference type="CDD" id="cd00090">
    <property type="entry name" value="HTH_ARSR"/>
    <property type="match status" value="1"/>
</dbReference>
<organism evidence="2 3">
    <name type="scientific">Arthrobacter sunyaminii</name>
    <dbReference type="NCBI Taxonomy" id="2816859"/>
    <lineage>
        <taxon>Bacteria</taxon>
        <taxon>Bacillati</taxon>
        <taxon>Actinomycetota</taxon>
        <taxon>Actinomycetes</taxon>
        <taxon>Micrococcales</taxon>
        <taxon>Micrococcaceae</taxon>
        <taxon>Arthrobacter</taxon>
    </lineage>
</organism>
<dbReference type="Pfam" id="PF01047">
    <property type="entry name" value="MarR"/>
    <property type="match status" value="1"/>
</dbReference>
<dbReference type="SMART" id="SM00347">
    <property type="entry name" value="HTH_MARR"/>
    <property type="match status" value="1"/>
</dbReference>
<evidence type="ECO:0000313" key="2">
    <source>
        <dbReference type="EMBL" id="QWQ36748.1"/>
    </source>
</evidence>
<dbReference type="AlphaFoldDB" id="A0A975S6J6"/>
<feature type="domain" description="HTH marR-type" evidence="1">
    <location>
        <begin position="8"/>
        <end position="144"/>
    </location>
</feature>
<keyword evidence="3" id="KW-1185">Reference proteome</keyword>
<protein>
    <submittedName>
        <fullName evidence="2">Winged helix DNA-binding protein</fullName>
    </submittedName>
</protein>
<dbReference type="PANTHER" id="PTHR39515:SF2">
    <property type="entry name" value="HTH-TYPE TRANSCRIPTIONAL REGULATOR RV0880"/>
    <property type="match status" value="1"/>
</dbReference>
<dbReference type="EMBL" id="CP076456">
    <property type="protein sequence ID" value="QWQ36748.1"/>
    <property type="molecule type" value="Genomic_DNA"/>
</dbReference>
<dbReference type="SUPFAM" id="SSF46785">
    <property type="entry name" value="Winged helix' DNA-binding domain"/>
    <property type="match status" value="1"/>
</dbReference>
<dbReference type="InterPro" id="IPR036388">
    <property type="entry name" value="WH-like_DNA-bd_sf"/>
</dbReference>
<dbReference type="InterPro" id="IPR052526">
    <property type="entry name" value="HTH-type_Bedaq_tolerance"/>
</dbReference>
<keyword evidence="2" id="KW-0238">DNA-binding</keyword>
<gene>
    <name evidence="2" type="ORF">KG104_02755</name>
</gene>
<dbReference type="PRINTS" id="PR00598">
    <property type="entry name" value="HTHMARR"/>
</dbReference>
<dbReference type="PANTHER" id="PTHR39515">
    <property type="entry name" value="CONSERVED PROTEIN"/>
    <property type="match status" value="1"/>
</dbReference>
<dbReference type="PROSITE" id="PS50995">
    <property type="entry name" value="HTH_MARR_2"/>
    <property type="match status" value="1"/>
</dbReference>
<accession>A0A975S6J6</accession>
<proteinExistence type="predicted"/>
<dbReference type="GO" id="GO:0003677">
    <property type="term" value="F:DNA binding"/>
    <property type="evidence" value="ECO:0007669"/>
    <property type="project" value="UniProtKB-KW"/>
</dbReference>
<dbReference type="Gene3D" id="1.10.10.10">
    <property type="entry name" value="Winged helix-like DNA-binding domain superfamily/Winged helix DNA-binding domain"/>
    <property type="match status" value="1"/>
</dbReference>